<keyword evidence="3" id="KW-1185">Reference proteome</keyword>
<dbReference type="AlphaFoldDB" id="A0AA39NRE9"/>
<sequence>MQKHMGRPLETNSRPMLNKSLDSQRPFQGGHTPIRTYRRHGVILEIRSPNRLAGPALFAPKTVCFPRKTHHDIEDRPKTIRAHDIPQDFLPPLGLLSITQVKESFTDFEMLNRHQRLSTSKYKFVPSPLFEDLRETRGSGPYAGARSRLENQCDCCIRSTGCQPIESLRPSRNHVKLPNSTQLVLVHTSYQGRSGVCRLEVWTHDNGRHLRSGCISGSCKVNDPKRDPSKIPFNAQH</sequence>
<proteinExistence type="predicted"/>
<evidence type="ECO:0000313" key="3">
    <source>
        <dbReference type="Proteomes" id="UP001175211"/>
    </source>
</evidence>
<dbReference type="RefSeq" id="XP_060339931.1">
    <property type="nucleotide sequence ID" value="XM_060483980.1"/>
</dbReference>
<reference evidence="2" key="1">
    <citation type="submission" date="2023-06" db="EMBL/GenBank/DDBJ databases">
        <authorList>
            <consortium name="Lawrence Berkeley National Laboratory"/>
            <person name="Ahrendt S."/>
            <person name="Sahu N."/>
            <person name="Indic B."/>
            <person name="Wong-Bajracharya J."/>
            <person name="Merenyi Z."/>
            <person name="Ke H.-M."/>
            <person name="Monk M."/>
            <person name="Kocsube S."/>
            <person name="Drula E."/>
            <person name="Lipzen A."/>
            <person name="Balint B."/>
            <person name="Henrissat B."/>
            <person name="Andreopoulos B."/>
            <person name="Martin F.M."/>
            <person name="Harder C.B."/>
            <person name="Rigling D."/>
            <person name="Ford K.L."/>
            <person name="Foster G.D."/>
            <person name="Pangilinan J."/>
            <person name="Papanicolaou A."/>
            <person name="Barry K."/>
            <person name="LaButti K."/>
            <person name="Viragh M."/>
            <person name="Koriabine M."/>
            <person name="Yan M."/>
            <person name="Riley R."/>
            <person name="Champramary S."/>
            <person name="Plett K.L."/>
            <person name="Tsai I.J."/>
            <person name="Slot J."/>
            <person name="Sipos G."/>
            <person name="Plett J."/>
            <person name="Nagy L.G."/>
            <person name="Grigoriev I.V."/>
        </authorList>
    </citation>
    <scope>NUCLEOTIDE SEQUENCE</scope>
    <source>
        <strain evidence="2">CCBAS 213</strain>
    </source>
</reference>
<name>A0AA39NRE9_ARMTA</name>
<protein>
    <submittedName>
        <fullName evidence="2">Uncharacterized protein</fullName>
    </submittedName>
</protein>
<dbReference type="GeneID" id="85367528"/>
<evidence type="ECO:0000256" key="1">
    <source>
        <dbReference type="SAM" id="MobiDB-lite"/>
    </source>
</evidence>
<feature type="compositionally biased region" description="Polar residues" evidence="1">
    <location>
        <begin position="10"/>
        <end position="26"/>
    </location>
</feature>
<organism evidence="2 3">
    <name type="scientific">Armillaria tabescens</name>
    <name type="common">Ringless honey mushroom</name>
    <name type="synonym">Agaricus tabescens</name>
    <dbReference type="NCBI Taxonomy" id="1929756"/>
    <lineage>
        <taxon>Eukaryota</taxon>
        <taxon>Fungi</taxon>
        <taxon>Dikarya</taxon>
        <taxon>Basidiomycota</taxon>
        <taxon>Agaricomycotina</taxon>
        <taxon>Agaricomycetes</taxon>
        <taxon>Agaricomycetidae</taxon>
        <taxon>Agaricales</taxon>
        <taxon>Marasmiineae</taxon>
        <taxon>Physalacriaceae</taxon>
        <taxon>Desarmillaria</taxon>
    </lineage>
</organism>
<dbReference type="EMBL" id="JAUEPS010000001">
    <property type="protein sequence ID" value="KAK0470138.1"/>
    <property type="molecule type" value="Genomic_DNA"/>
</dbReference>
<accession>A0AA39NRE9</accession>
<feature type="region of interest" description="Disordered" evidence="1">
    <location>
        <begin position="1"/>
        <end position="33"/>
    </location>
</feature>
<comment type="caution">
    <text evidence="2">The sequence shown here is derived from an EMBL/GenBank/DDBJ whole genome shotgun (WGS) entry which is preliminary data.</text>
</comment>
<dbReference type="Proteomes" id="UP001175211">
    <property type="component" value="Unassembled WGS sequence"/>
</dbReference>
<evidence type="ECO:0000313" key="2">
    <source>
        <dbReference type="EMBL" id="KAK0470138.1"/>
    </source>
</evidence>
<gene>
    <name evidence="2" type="ORF">EV420DRAFT_91654</name>
</gene>